<dbReference type="SFLD" id="SFLDS00029">
    <property type="entry name" value="Radical_SAM"/>
    <property type="match status" value="1"/>
</dbReference>
<dbReference type="EC" id="1.97.1.-" evidence="7"/>
<evidence type="ECO:0000313" key="8">
    <source>
        <dbReference type="EMBL" id="MEL3959439.1"/>
    </source>
</evidence>
<dbReference type="EMBL" id="JBBYAK010000002">
    <property type="protein sequence ID" value="MEL3959439.1"/>
    <property type="molecule type" value="Genomic_DNA"/>
</dbReference>
<evidence type="ECO:0000256" key="2">
    <source>
        <dbReference type="ARBA" id="ARBA00022485"/>
    </source>
</evidence>
<dbReference type="CDD" id="cd01335">
    <property type="entry name" value="Radical_SAM"/>
    <property type="match status" value="1"/>
</dbReference>
<comment type="function">
    <text evidence="7">Activation of anaerobic ribonucleoside-triphosphate reductase under anaerobic conditions by generation of an organic free radical, using S-adenosylmethionine and reduced flavodoxin as cosubstrates to produce 5'-deoxy-adenosine.</text>
</comment>
<gene>
    <name evidence="8" type="primary">nrdG</name>
    <name evidence="8" type="ORF">NST17_20000</name>
</gene>
<dbReference type="InterPro" id="IPR013785">
    <property type="entry name" value="Aldolase_TIM"/>
</dbReference>
<evidence type="ECO:0000256" key="5">
    <source>
        <dbReference type="ARBA" id="ARBA00023004"/>
    </source>
</evidence>
<keyword evidence="6" id="KW-0411">Iron-sulfur</keyword>
<protein>
    <recommendedName>
        <fullName evidence="7">Anaerobic ribonucleoside-triphosphate reductase-activating protein</fullName>
        <ecNumber evidence="7">1.97.1.-</ecNumber>
    </recommendedName>
</protein>
<evidence type="ECO:0000256" key="6">
    <source>
        <dbReference type="ARBA" id="ARBA00023014"/>
    </source>
</evidence>
<evidence type="ECO:0000256" key="1">
    <source>
        <dbReference type="ARBA" id="ARBA00001966"/>
    </source>
</evidence>
<evidence type="ECO:0000313" key="9">
    <source>
        <dbReference type="Proteomes" id="UP001459714"/>
    </source>
</evidence>
<dbReference type="SFLD" id="SFLDG01063">
    <property type="entry name" value="activating_enzymes__group_1"/>
    <property type="match status" value="1"/>
</dbReference>
<evidence type="ECO:0000256" key="4">
    <source>
        <dbReference type="ARBA" id="ARBA00022723"/>
    </source>
</evidence>
<evidence type="ECO:0000256" key="3">
    <source>
        <dbReference type="ARBA" id="ARBA00022691"/>
    </source>
</evidence>
<keyword evidence="3" id="KW-0949">S-adenosyl-L-methionine</keyword>
<dbReference type="SFLD" id="SFLDG01066">
    <property type="entry name" value="organic_radical-activating_enz"/>
    <property type="match status" value="1"/>
</dbReference>
<name>A0ABU9K2V4_9BACI</name>
<dbReference type="InterPro" id="IPR012837">
    <property type="entry name" value="NrdG"/>
</dbReference>
<dbReference type="SFLD" id="SFLDF00299">
    <property type="entry name" value="anaerobic_ribonucleoside-triph"/>
    <property type="match status" value="1"/>
</dbReference>
<dbReference type="Pfam" id="PF13353">
    <property type="entry name" value="Fer4_12"/>
    <property type="match status" value="1"/>
</dbReference>
<sequence>MARLHLIKHIDIENTYWGISVSLWFNGCPHRCTRCWNANTWDIDRSLEIPNEKVIEETLIALDEYFPKDLSLLGGEPLAPYNIKDTIKILEGVLTQRPETKVICWTGYTFEEIIKSRHKEVLNYIDVLIDGKYQNELHVDGHKFGSSNQRIIDVKESLKQNKLIIAPENFID</sequence>
<dbReference type="PANTHER" id="PTHR30352">
    <property type="entry name" value="PYRUVATE FORMATE-LYASE-ACTIVATING ENZYME"/>
    <property type="match status" value="1"/>
</dbReference>
<keyword evidence="4" id="KW-0479">Metal-binding</keyword>
<dbReference type="InterPro" id="IPR058240">
    <property type="entry name" value="rSAM_sf"/>
</dbReference>
<reference evidence="8 9" key="1">
    <citation type="submission" date="2024-03" db="EMBL/GenBank/DDBJ databases">
        <title>Bacilli Hybrid Assemblies.</title>
        <authorList>
            <person name="Kovac J."/>
        </authorList>
    </citation>
    <scope>NUCLEOTIDE SEQUENCE [LARGE SCALE GENOMIC DNA]</scope>
    <source>
        <strain evidence="8 9">FSL M8-0022</strain>
    </source>
</reference>
<dbReference type="InterPro" id="IPR034457">
    <property type="entry name" value="Organic_radical-activating"/>
</dbReference>
<keyword evidence="5" id="KW-0408">Iron</keyword>
<accession>A0ABU9K2V4</accession>
<comment type="cofactor">
    <cofactor evidence="1">
        <name>[4Fe-4S] cluster</name>
        <dbReference type="ChEBI" id="CHEBI:49883"/>
    </cofactor>
</comment>
<proteinExistence type="inferred from homology"/>
<keyword evidence="9" id="KW-1185">Reference proteome</keyword>
<keyword evidence="2" id="KW-0004">4Fe-4S</keyword>
<dbReference type="Proteomes" id="UP001459714">
    <property type="component" value="Unassembled WGS sequence"/>
</dbReference>
<evidence type="ECO:0000256" key="7">
    <source>
        <dbReference type="PIRNR" id="PIRNR000368"/>
    </source>
</evidence>
<comment type="caution">
    <text evidence="8">The sequence shown here is derived from an EMBL/GenBank/DDBJ whole genome shotgun (WGS) entry which is preliminary data.</text>
</comment>
<dbReference type="InterPro" id="IPR007197">
    <property type="entry name" value="rSAM"/>
</dbReference>
<dbReference type="NCBIfam" id="TIGR02491">
    <property type="entry name" value="NrdG"/>
    <property type="match status" value="1"/>
</dbReference>
<dbReference type="PIRSF" id="PIRSF000368">
    <property type="entry name" value="NrdG"/>
    <property type="match status" value="1"/>
</dbReference>
<organism evidence="8 9">
    <name type="scientific">Caldifermentibacillus hisashii</name>
    <dbReference type="NCBI Taxonomy" id="996558"/>
    <lineage>
        <taxon>Bacteria</taxon>
        <taxon>Bacillati</taxon>
        <taxon>Bacillota</taxon>
        <taxon>Bacilli</taxon>
        <taxon>Bacillales</taxon>
        <taxon>Bacillaceae</taxon>
        <taxon>Caldifermentibacillus</taxon>
    </lineage>
</organism>
<dbReference type="Gene3D" id="3.20.20.70">
    <property type="entry name" value="Aldolase class I"/>
    <property type="match status" value="1"/>
</dbReference>
<keyword evidence="7" id="KW-0560">Oxidoreductase</keyword>
<dbReference type="RefSeq" id="WP_342021075.1">
    <property type="nucleotide sequence ID" value="NZ_JBBYAK010000002.1"/>
</dbReference>
<dbReference type="PANTHER" id="PTHR30352:SF2">
    <property type="entry name" value="ANAEROBIC RIBONUCLEOSIDE-TRIPHOSPHATE REDUCTASE-ACTIVATING PROTEIN"/>
    <property type="match status" value="1"/>
</dbReference>
<dbReference type="SUPFAM" id="SSF102114">
    <property type="entry name" value="Radical SAM enzymes"/>
    <property type="match status" value="1"/>
</dbReference>
<comment type="similarity">
    <text evidence="7">Belongs to the organic radical-activating enzymes family.</text>
</comment>